<proteinExistence type="predicted"/>
<name>A0A1L7VRM1_FUSPR</name>
<feature type="compositionally biased region" description="Polar residues" evidence="1">
    <location>
        <begin position="116"/>
        <end position="128"/>
    </location>
</feature>
<feature type="chain" id="PRO_5012408530" description="Apple domain-containing protein" evidence="2">
    <location>
        <begin position="22"/>
        <end position="565"/>
    </location>
</feature>
<dbReference type="Pfam" id="PF14295">
    <property type="entry name" value="PAN_4"/>
    <property type="match status" value="1"/>
</dbReference>
<dbReference type="AlphaFoldDB" id="A0A1L7VRM1"/>
<dbReference type="PROSITE" id="PS50948">
    <property type="entry name" value="PAN"/>
    <property type="match status" value="1"/>
</dbReference>
<evidence type="ECO:0000313" key="5">
    <source>
        <dbReference type="Proteomes" id="UP000183971"/>
    </source>
</evidence>
<dbReference type="Proteomes" id="UP000183971">
    <property type="component" value="Unassembled WGS sequence"/>
</dbReference>
<feature type="signal peptide" evidence="2">
    <location>
        <begin position="1"/>
        <end position="21"/>
    </location>
</feature>
<feature type="domain" description="Apple" evidence="3">
    <location>
        <begin position="477"/>
        <end position="554"/>
    </location>
</feature>
<dbReference type="VEuPathDB" id="FungiDB:FPRO_07987"/>
<reference evidence="5" key="1">
    <citation type="journal article" date="2016" name="Genome Biol. Evol.">
        <title>Comparative 'omics' of the Fusarium fujikuroi species complex highlights differences in genetic potential and metabolite synthesis.</title>
        <authorList>
            <person name="Niehaus E.-M."/>
            <person name="Muensterkoetter M."/>
            <person name="Proctor R.H."/>
            <person name="Brown D.W."/>
            <person name="Sharon A."/>
            <person name="Idan Y."/>
            <person name="Oren-Young L."/>
            <person name="Sieber C.M."/>
            <person name="Novak O."/>
            <person name="Pencik A."/>
            <person name="Tarkowska D."/>
            <person name="Hromadova K."/>
            <person name="Freeman S."/>
            <person name="Maymon M."/>
            <person name="Elazar M."/>
            <person name="Youssef S.A."/>
            <person name="El-Shabrawy E.S.M."/>
            <person name="Shalaby A.B.A."/>
            <person name="Houterman P."/>
            <person name="Brock N.L."/>
            <person name="Burkhardt I."/>
            <person name="Tsavkelova E.A."/>
            <person name="Dickschat J.S."/>
            <person name="Galuszka P."/>
            <person name="Gueldener U."/>
            <person name="Tudzynski B."/>
        </authorList>
    </citation>
    <scope>NUCLEOTIDE SEQUENCE [LARGE SCALE GENOMIC DNA]</scope>
    <source>
        <strain evidence="5">ET1</strain>
    </source>
</reference>
<keyword evidence="5" id="KW-1185">Reference proteome</keyword>
<feature type="region of interest" description="Disordered" evidence="1">
    <location>
        <begin position="107"/>
        <end position="175"/>
    </location>
</feature>
<gene>
    <name evidence="4" type="ORF">FPRO_07987</name>
</gene>
<feature type="compositionally biased region" description="Low complexity" evidence="1">
    <location>
        <begin position="129"/>
        <end position="175"/>
    </location>
</feature>
<evidence type="ECO:0000256" key="2">
    <source>
        <dbReference type="SAM" id="SignalP"/>
    </source>
</evidence>
<dbReference type="EMBL" id="FJOF01000007">
    <property type="protein sequence ID" value="CZR43097.1"/>
    <property type="molecule type" value="Genomic_DNA"/>
</dbReference>
<evidence type="ECO:0000313" key="4">
    <source>
        <dbReference type="EMBL" id="CZR43097.1"/>
    </source>
</evidence>
<dbReference type="Gene3D" id="3.50.4.10">
    <property type="entry name" value="Hepatocyte Growth Factor"/>
    <property type="match status" value="1"/>
</dbReference>
<dbReference type="GeneID" id="42052865"/>
<comment type="caution">
    <text evidence="4">The sequence shown here is derived from an EMBL/GenBank/DDBJ whole genome shotgun (WGS) entry which is preliminary data.</text>
</comment>
<dbReference type="InterPro" id="IPR003609">
    <property type="entry name" value="Pan_app"/>
</dbReference>
<accession>A0A1L7VRM1</accession>
<dbReference type="RefSeq" id="XP_031083688.1">
    <property type="nucleotide sequence ID" value="XM_031233897.1"/>
</dbReference>
<feature type="region of interest" description="Disordered" evidence="1">
    <location>
        <begin position="188"/>
        <end position="216"/>
    </location>
</feature>
<evidence type="ECO:0000256" key="1">
    <source>
        <dbReference type="SAM" id="MobiDB-lite"/>
    </source>
</evidence>
<organism evidence="4 5">
    <name type="scientific">Fusarium proliferatum (strain ET1)</name>
    <name type="common">Orchid endophyte fungus</name>
    <dbReference type="NCBI Taxonomy" id="1227346"/>
    <lineage>
        <taxon>Eukaryota</taxon>
        <taxon>Fungi</taxon>
        <taxon>Dikarya</taxon>
        <taxon>Ascomycota</taxon>
        <taxon>Pezizomycotina</taxon>
        <taxon>Sordariomycetes</taxon>
        <taxon>Hypocreomycetidae</taxon>
        <taxon>Hypocreales</taxon>
        <taxon>Nectriaceae</taxon>
        <taxon>Fusarium</taxon>
        <taxon>Fusarium fujikuroi species complex</taxon>
    </lineage>
</organism>
<sequence>MVASRVLAIVLAASSVFVAEAGKCKPHSHPKYTSLLSWISGTSTVIGPKAGTAQSLDASYSTDHSSSTGAGELVPTALSGSSAITWPQTTTLSASFSDYTASVNPPAISDSEFDSETSTLTSPNSFGSTLAAVTTSDDLTTTRATTTTTASTDESEPSNNSTPDNTSNSGLLTDSIDTTDTAASIIPAASNESTATADAATTAHSTSIEPRTSTDTTVSYATTEIVSSGDRKVSTDTSTIDIATSDGPTTTIDATTVTSGVPTSIDTTTTLLTLLPSSESTSVTESLWTSTTSSASCPVVSVSIEDPSFEGDNTGENRWDYMGQFAGIAVPFQQKSSTSQDVPRAHSGDQFALVSSGPGSTLGSDMWRPISLDSTKKYQVWFSYAPVSDPDQDWDFSFIIATQRYGHVHNEKVFVPKGAPFKYVQRTSIFQGAMNDHLYAFIRLNSQAAVRYVAIDDIYVGEYKPTCAVPTETTSLCGSTQGNFNNNGPNYRSMPMFQGSVEMCARACLEDESCVVFGWVVSQYYRNCYLSSIPKESMGISANDRGAKFYDRSCGQCSQLECLPY</sequence>
<evidence type="ECO:0000259" key="3">
    <source>
        <dbReference type="PROSITE" id="PS50948"/>
    </source>
</evidence>
<keyword evidence="2" id="KW-0732">Signal</keyword>
<protein>
    <recommendedName>
        <fullName evidence="3">Apple domain-containing protein</fullName>
    </recommendedName>
</protein>